<evidence type="ECO:0000259" key="5">
    <source>
        <dbReference type="Pfam" id="PF01926"/>
    </source>
</evidence>
<evidence type="ECO:0000256" key="4">
    <source>
        <dbReference type="SAM" id="MobiDB-lite"/>
    </source>
</evidence>
<feature type="repeat" description="ANK" evidence="3">
    <location>
        <begin position="706"/>
        <end position="738"/>
    </location>
</feature>
<keyword evidence="1" id="KW-0677">Repeat</keyword>
<keyword evidence="2 3" id="KW-0040">ANK repeat</keyword>
<dbReference type="InterPro" id="IPR035994">
    <property type="entry name" value="Nucleoside_phosphorylase_sf"/>
</dbReference>
<dbReference type="AlphaFoldDB" id="A0AAE1JG60"/>
<protein>
    <recommendedName>
        <fullName evidence="5">G domain-containing protein</fullName>
    </recommendedName>
</protein>
<dbReference type="Gene3D" id="3.40.50.1580">
    <property type="entry name" value="Nucleoside phosphorylase domain"/>
    <property type="match status" value="1"/>
</dbReference>
<feature type="repeat" description="ANK" evidence="3">
    <location>
        <begin position="541"/>
        <end position="573"/>
    </location>
</feature>
<dbReference type="CDD" id="cd00882">
    <property type="entry name" value="Ras_like_GTPase"/>
    <property type="match status" value="1"/>
</dbReference>
<dbReference type="SUPFAM" id="SSF53167">
    <property type="entry name" value="Purine and uridine phosphorylases"/>
    <property type="match status" value="1"/>
</dbReference>
<feature type="repeat" description="ANK" evidence="3">
    <location>
        <begin position="508"/>
        <end position="540"/>
    </location>
</feature>
<accession>A0AAE1JG60</accession>
<keyword evidence="7" id="KW-1185">Reference proteome</keyword>
<reference evidence="6" key="1">
    <citation type="submission" date="2023-11" db="EMBL/GenBank/DDBJ databases">
        <title>The genome sequences of three competitors of mushroom-forming fungi.</title>
        <authorList>
            <person name="Beijen E."/>
            <person name="Ohm R.A."/>
        </authorList>
    </citation>
    <scope>NUCLEOTIDE SEQUENCE</scope>
    <source>
        <strain evidence="6">CBS 100526</strain>
    </source>
</reference>
<dbReference type="Pfam" id="PF12796">
    <property type="entry name" value="Ank_2"/>
    <property type="match status" value="3"/>
</dbReference>
<dbReference type="InterPro" id="IPR036770">
    <property type="entry name" value="Ankyrin_rpt-contain_sf"/>
</dbReference>
<dbReference type="InterPro" id="IPR027417">
    <property type="entry name" value="P-loop_NTPase"/>
</dbReference>
<dbReference type="Proteomes" id="UP001273209">
    <property type="component" value="Unassembled WGS sequence"/>
</dbReference>
<dbReference type="InterPro" id="IPR006073">
    <property type="entry name" value="GTP-bd"/>
</dbReference>
<dbReference type="RefSeq" id="XP_062759330.1">
    <property type="nucleotide sequence ID" value="XM_062895900.1"/>
</dbReference>
<evidence type="ECO:0000256" key="2">
    <source>
        <dbReference type="ARBA" id="ARBA00023043"/>
    </source>
</evidence>
<name>A0AAE1JG60_9HYPO</name>
<dbReference type="PANTHER" id="PTHR24173">
    <property type="entry name" value="ANKYRIN REPEAT CONTAINING"/>
    <property type="match status" value="1"/>
</dbReference>
<dbReference type="Pfam" id="PF00023">
    <property type="entry name" value="Ank"/>
    <property type="match status" value="2"/>
</dbReference>
<dbReference type="GeneID" id="87915805"/>
<feature type="repeat" description="ANK" evidence="3">
    <location>
        <begin position="607"/>
        <end position="639"/>
    </location>
</feature>
<organism evidence="6 7">
    <name type="scientific">Trichoderma aggressivum f. europaeum</name>
    <dbReference type="NCBI Taxonomy" id="173218"/>
    <lineage>
        <taxon>Eukaryota</taxon>
        <taxon>Fungi</taxon>
        <taxon>Dikarya</taxon>
        <taxon>Ascomycota</taxon>
        <taxon>Pezizomycotina</taxon>
        <taxon>Sordariomycetes</taxon>
        <taxon>Hypocreomycetidae</taxon>
        <taxon>Hypocreales</taxon>
        <taxon>Hypocreaceae</taxon>
        <taxon>Trichoderma</taxon>
    </lineage>
</organism>
<feature type="repeat" description="ANK" evidence="3">
    <location>
        <begin position="673"/>
        <end position="705"/>
    </location>
</feature>
<evidence type="ECO:0000256" key="1">
    <source>
        <dbReference type="ARBA" id="ARBA00022737"/>
    </source>
</evidence>
<dbReference type="PROSITE" id="PS50088">
    <property type="entry name" value="ANK_REPEAT"/>
    <property type="match status" value="9"/>
</dbReference>
<evidence type="ECO:0000313" key="7">
    <source>
        <dbReference type="Proteomes" id="UP001273209"/>
    </source>
</evidence>
<dbReference type="Pfam" id="PF13637">
    <property type="entry name" value="Ank_4"/>
    <property type="match status" value="1"/>
</dbReference>
<dbReference type="PANTHER" id="PTHR24173:SF83">
    <property type="entry name" value="SOCS BOX DOMAIN-CONTAINING PROTEIN"/>
    <property type="match status" value="1"/>
</dbReference>
<proteinExistence type="predicted"/>
<dbReference type="Pfam" id="PF01926">
    <property type="entry name" value="MMR_HSR1"/>
    <property type="match status" value="1"/>
</dbReference>
<dbReference type="EMBL" id="JAWRVG010000004">
    <property type="protein sequence ID" value="KAK4082901.1"/>
    <property type="molecule type" value="Genomic_DNA"/>
</dbReference>
<feature type="region of interest" description="Disordered" evidence="4">
    <location>
        <begin position="450"/>
        <end position="474"/>
    </location>
</feature>
<dbReference type="SUPFAM" id="SSF48403">
    <property type="entry name" value="Ankyrin repeat"/>
    <property type="match status" value="1"/>
</dbReference>
<comment type="caution">
    <text evidence="6">The sequence shown here is derived from an EMBL/GenBank/DDBJ whole genome shotgun (WGS) entry which is preliminary data.</text>
</comment>
<dbReference type="SUPFAM" id="SSF52540">
    <property type="entry name" value="P-loop containing nucleoside triphosphate hydrolases"/>
    <property type="match status" value="1"/>
</dbReference>
<dbReference type="Gene3D" id="3.40.50.300">
    <property type="entry name" value="P-loop containing nucleotide triphosphate hydrolases"/>
    <property type="match status" value="1"/>
</dbReference>
<sequence length="800" mass="88742">MEDAQIRDMLGEKLDVLCFEMEAAGFMNSFPSIVIRGICDYSDGQWEGLKEWRGYAAMTAAAYAKALLGMVPVRRIDTKTTIKDVVPPELPERARSFIAPLRGDKKEEAVSVSAGPEETQPKNGSKDRPYQVPPGQVTKTPPAKNGFTNSKTEIKHLYIAVMGVTGSGKSSLISLCTGKNVKIGHSLESCTADVEDVEFMFNNHVCVHLIDTPGFDDTSRSDVEVLQNIAVWLTDSLKQDIKLSGIIYLHRIIDVRMAGSTLRNLSMFKKLCGEEAYSSVVLATSMWSQVDEATGTQRERELIETKKFWGYMHEKGSRIFRLDQTRESYLEIIKYILSLGSTTLLELQDEIVNQGLPIENTEAGVQLNQDIIREREKHQAELLALKTQMQEEMAKHDAELQRALKEEYDELKDNIRRSDEEQAKLKQDLKDVHERKERELLELKKQVEAERKRYDDNQDRQALENDKRAESWAKHRDTPLHIAAREGKADVVQKLLMQGADVDAKDKYGGTALFDAAHGGKADVAKLLLNEGADIEAKKNDGDTVLHEMSFHGRVDMVNLLLKHGADIEAKTKGGRTPLGVAIDNEKPDTAKILLTRGADVEAPGVHGWTELHKAASRGDTNMVELLLSHRAAIEAKTNIGDTPLGLAINEKDTDMAKLLLDWNADIDTQDEDGDTILHNVASRGEKDMVKFLLDHGADIEAKGNDGNTPFCSAVWNKKYKVANLLLRRGADIDAKQNKGGCTVLHIAASHGEADVVNYLLDNGADINAKSYNGRTARGWAISKGTSDVVKLLKSRAAGR</sequence>
<dbReference type="InterPro" id="IPR002110">
    <property type="entry name" value="Ankyrin_rpt"/>
</dbReference>
<feature type="repeat" description="ANK" evidence="3">
    <location>
        <begin position="475"/>
        <end position="507"/>
    </location>
</feature>
<dbReference type="PROSITE" id="PS50297">
    <property type="entry name" value="ANK_REP_REGION"/>
    <property type="match status" value="9"/>
</dbReference>
<dbReference type="Gene3D" id="1.25.40.20">
    <property type="entry name" value="Ankyrin repeat-containing domain"/>
    <property type="match status" value="4"/>
</dbReference>
<feature type="domain" description="G" evidence="5">
    <location>
        <begin position="159"/>
        <end position="217"/>
    </location>
</feature>
<feature type="repeat" description="ANK" evidence="3">
    <location>
        <begin position="574"/>
        <end position="606"/>
    </location>
</feature>
<evidence type="ECO:0000313" key="6">
    <source>
        <dbReference type="EMBL" id="KAK4082901.1"/>
    </source>
</evidence>
<gene>
    <name evidence="6" type="ORF">Triagg1_1791</name>
</gene>
<dbReference type="GO" id="GO:0005525">
    <property type="term" value="F:GTP binding"/>
    <property type="evidence" value="ECO:0007669"/>
    <property type="project" value="InterPro"/>
</dbReference>
<dbReference type="GO" id="GO:0003824">
    <property type="term" value="F:catalytic activity"/>
    <property type="evidence" value="ECO:0007669"/>
    <property type="project" value="InterPro"/>
</dbReference>
<dbReference type="SMART" id="SM00248">
    <property type="entry name" value="ANK"/>
    <property type="match status" value="10"/>
</dbReference>
<evidence type="ECO:0000256" key="3">
    <source>
        <dbReference type="PROSITE-ProRule" id="PRU00023"/>
    </source>
</evidence>
<feature type="repeat" description="ANK" evidence="3">
    <location>
        <begin position="640"/>
        <end position="672"/>
    </location>
</feature>
<feature type="repeat" description="ANK" evidence="3">
    <location>
        <begin position="740"/>
        <end position="772"/>
    </location>
</feature>
<feature type="region of interest" description="Disordered" evidence="4">
    <location>
        <begin position="105"/>
        <end position="146"/>
    </location>
</feature>
<dbReference type="PRINTS" id="PR01415">
    <property type="entry name" value="ANKYRIN"/>
</dbReference>
<dbReference type="GO" id="GO:0009116">
    <property type="term" value="P:nucleoside metabolic process"/>
    <property type="evidence" value="ECO:0007669"/>
    <property type="project" value="InterPro"/>
</dbReference>